<accession>A0ABD3BW57</accession>
<evidence type="ECO:0000313" key="1">
    <source>
        <dbReference type="EMBL" id="KAL3621741.1"/>
    </source>
</evidence>
<dbReference type="Proteomes" id="UP001632038">
    <property type="component" value="Unassembled WGS sequence"/>
</dbReference>
<name>A0ABD3BW57_9LAMI</name>
<sequence length="113" mass="13018">MTADLEWFSTVFGWWCDDSASSDRDGAPLIGGKRRAFSRPMMEILERLEAFGEFEGQLNSRRTFERDWSFESLALMDNSGRGKAICLSGYHRNCSISEGYHSSTRRRVYMAWA</sequence>
<protein>
    <submittedName>
        <fullName evidence="1">Uncharacterized protein</fullName>
    </submittedName>
</protein>
<gene>
    <name evidence="1" type="ORF">CASFOL_034401</name>
</gene>
<dbReference type="EMBL" id="JAVIJP010000063">
    <property type="protein sequence ID" value="KAL3621741.1"/>
    <property type="molecule type" value="Genomic_DNA"/>
</dbReference>
<comment type="caution">
    <text evidence="1">The sequence shown here is derived from an EMBL/GenBank/DDBJ whole genome shotgun (WGS) entry which is preliminary data.</text>
</comment>
<proteinExistence type="predicted"/>
<keyword evidence="2" id="KW-1185">Reference proteome</keyword>
<evidence type="ECO:0000313" key="2">
    <source>
        <dbReference type="Proteomes" id="UP001632038"/>
    </source>
</evidence>
<organism evidence="1 2">
    <name type="scientific">Castilleja foliolosa</name>
    <dbReference type="NCBI Taxonomy" id="1961234"/>
    <lineage>
        <taxon>Eukaryota</taxon>
        <taxon>Viridiplantae</taxon>
        <taxon>Streptophyta</taxon>
        <taxon>Embryophyta</taxon>
        <taxon>Tracheophyta</taxon>
        <taxon>Spermatophyta</taxon>
        <taxon>Magnoliopsida</taxon>
        <taxon>eudicotyledons</taxon>
        <taxon>Gunneridae</taxon>
        <taxon>Pentapetalae</taxon>
        <taxon>asterids</taxon>
        <taxon>lamiids</taxon>
        <taxon>Lamiales</taxon>
        <taxon>Orobanchaceae</taxon>
        <taxon>Pedicularideae</taxon>
        <taxon>Castillejinae</taxon>
        <taxon>Castilleja</taxon>
    </lineage>
</organism>
<reference evidence="2" key="1">
    <citation type="journal article" date="2024" name="IScience">
        <title>Strigolactones Initiate the Formation of Haustorium-like Structures in Castilleja.</title>
        <authorList>
            <person name="Buerger M."/>
            <person name="Peterson D."/>
            <person name="Chory J."/>
        </authorList>
    </citation>
    <scope>NUCLEOTIDE SEQUENCE [LARGE SCALE GENOMIC DNA]</scope>
</reference>
<dbReference type="AlphaFoldDB" id="A0ABD3BW57"/>